<organism evidence="1">
    <name type="scientific">Ophidiomyces ophidiicola</name>
    <dbReference type="NCBI Taxonomy" id="1387563"/>
    <lineage>
        <taxon>Eukaryota</taxon>
        <taxon>Fungi</taxon>
        <taxon>Dikarya</taxon>
        <taxon>Ascomycota</taxon>
        <taxon>Pezizomycotina</taxon>
        <taxon>Eurotiomycetes</taxon>
        <taxon>Eurotiomycetidae</taxon>
        <taxon>Onygenales</taxon>
        <taxon>Onygenaceae</taxon>
        <taxon>Ophidiomyces</taxon>
    </lineage>
</organism>
<name>A0ACB8ULZ4_9EURO</name>
<evidence type="ECO:0000313" key="1">
    <source>
        <dbReference type="EMBL" id="KAI2381398.1"/>
    </source>
</evidence>
<dbReference type="EMBL" id="JALBCA010000208">
    <property type="protein sequence ID" value="KAI2381398.1"/>
    <property type="molecule type" value="Genomic_DNA"/>
</dbReference>
<accession>A0ACB8ULZ4</accession>
<sequence length="411" mass="45654">MASFFNKPSWATSELPTGLTDFYRRSSHLYSDIVAEDERENSCSDSPSSQIQNHLQNTNTTMSNDDVPVTHHAHIAGSSANTHITTGCHITRNPIYKSSLGDAKSGILPVASMKVFSGPASTKNEWNVTMSTKDTSISQIVLDNSCDESQSDEEFPELVRKARERARMLHQNNDTSTTPDCPTSAQWPGVGLKYTRSTCFHTVPSGAVDEYYSNDPVVRILITSPLNKTRPLLIHRRFSQSLGDVRKAWCEKQVLDPTVASTVFLTWQGKRLFDVTTCKSLGVLPLAPGSSGEVGDLRVHMEAVTPEAFEGLRNNVLKEQQLEDEVDTSLNMSIPDHIIRVTLRSTCCEEFRLKVATASQVCLIIQLFRDAMSIPSDKAIMLYFDGECLNPEDMIKNTEIADLDCIDVMIK</sequence>
<protein>
    <submittedName>
        <fullName evidence="1">Uncharacterized protein</fullName>
    </submittedName>
</protein>
<reference evidence="1" key="1">
    <citation type="journal article" date="2022" name="bioRxiv">
        <title>Population genetic analysis of Ophidiomyces ophidiicola, the causative agent of snake fungal disease, indicates recent introductions to the USA.</title>
        <authorList>
            <person name="Ladner J.T."/>
            <person name="Palmer J.M."/>
            <person name="Ettinger C.L."/>
            <person name="Stajich J.E."/>
            <person name="Farrell T.M."/>
            <person name="Glorioso B.M."/>
            <person name="Lawson B."/>
            <person name="Price S.J."/>
            <person name="Stengle A.G."/>
            <person name="Grear D.A."/>
            <person name="Lorch J.M."/>
        </authorList>
    </citation>
    <scope>NUCLEOTIDE SEQUENCE</scope>
    <source>
        <strain evidence="1">NWHC 24266-5</strain>
    </source>
</reference>
<proteinExistence type="predicted"/>
<comment type="caution">
    <text evidence="1">The sequence shown here is derived from an EMBL/GenBank/DDBJ whole genome shotgun (WGS) entry which is preliminary data.</text>
</comment>
<gene>
    <name evidence="1" type="ORF">LOY88_006769</name>
</gene>